<proteinExistence type="predicted"/>
<dbReference type="EMBL" id="LBVC01000011">
    <property type="protein sequence ID" value="KKQ78810.1"/>
    <property type="molecule type" value="Genomic_DNA"/>
</dbReference>
<gene>
    <name evidence="1" type="ORF">US99_C0011G0025</name>
</gene>
<reference evidence="1 2" key="1">
    <citation type="journal article" date="2015" name="Nature">
        <title>rRNA introns, odd ribosomes, and small enigmatic genomes across a large radiation of phyla.</title>
        <authorList>
            <person name="Brown C.T."/>
            <person name="Hug L.A."/>
            <person name="Thomas B.C."/>
            <person name="Sharon I."/>
            <person name="Castelle C.J."/>
            <person name="Singh A."/>
            <person name="Wilkins M.J."/>
            <person name="Williams K.H."/>
            <person name="Banfield J.F."/>
        </authorList>
    </citation>
    <scope>NUCLEOTIDE SEQUENCE [LARGE SCALE GENOMIC DNA]</scope>
</reference>
<organism evidence="1 2">
    <name type="scientific">Candidatus Daviesbacteria bacterium GW2011_GWF2_38_6</name>
    <dbReference type="NCBI Taxonomy" id="1618432"/>
    <lineage>
        <taxon>Bacteria</taxon>
        <taxon>Candidatus Daviesiibacteriota</taxon>
    </lineage>
</organism>
<dbReference type="Proteomes" id="UP000034324">
    <property type="component" value="Unassembled WGS sequence"/>
</dbReference>
<accession>A0A0G0KTG1</accession>
<comment type="caution">
    <text evidence="1">The sequence shown here is derived from an EMBL/GenBank/DDBJ whole genome shotgun (WGS) entry which is preliminary data.</text>
</comment>
<name>A0A0G0KTG1_9BACT</name>
<protein>
    <submittedName>
        <fullName evidence="1">Uncharacterized protein</fullName>
    </submittedName>
</protein>
<sequence>MSRTNCSLNYHIRRGALEIDVSRACEGLVVNLHRHGFDHRRIPFTVQLIPIYSPRTE</sequence>
<evidence type="ECO:0000313" key="2">
    <source>
        <dbReference type="Proteomes" id="UP000034324"/>
    </source>
</evidence>
<dbReference type="AlphaFoldDB" id="A0A0G0KTG1"/>
<evidence type="ECO:0000313" key="1">
    <source>
        <dbReference type="EMBL" id="KKQ78810.1"/>
    </source>
</evidence>